<name>A0A8H8CE15_PSICU</name>
<organism evidence="2">
    <name type="scientific">Psilocybe cubensis</name>
    <name type="common">Psychedelic mushroom</name>
    <name type="synonym">Stropharia cubensis</name>
    <dbReference type="NCBI Taxonomy" id="181762"/>
    <lineage>
        <taxon>Eukaryota</taxon>
        <taxon>Fungi</taxon>
        <taxon>Dikarya</taxon>
        <taxon>Basidiomycota</taxon>
        <taxon>Agaricomycotina</taxon>
        <taxon>Agaricomycetes</taxon>
        <taxon>Agaricomycetidae</taxon>
        <taxon>Agaricales</taxon>
        <taxon>Agaricineae</taxon>
        <taxon>Strophariaceae</taxon>
        <taxon>Psilocybe</taxon>
    </lineage>
</organism>
<dbReference type="EMBL" id="JAFIQS010000021">
    <property type="protein sequence ID" value="KAG5162141.1"/>
    <property type="molecule type" value="Genomic_DNA"/>
</dbReference>
<protein>
    <submittedName>
        <fullName evidence="2">Uncharacterized protein</fullName>
    </submittedName>
</protein>
<evidence type="ECO:0000256" key="1">
    <source>
        <dbReference type="SAM" id="MobiDB-lite"/>
    </source>
</evidence>
<gene>
    <name evidence="2" type="ORF">JR316_013061</name>
</gene>
<comment type="caution">
    <text evidence="2">The sequence shown here is derived from an EMBL/GenBank/DDBJ whole genome shotgun (WGS) entry which is preliminary data.</text>
</comment>
<accession>A0A8H8CE15</accession>
<reference evidence="2" key="1">
    <citation type="submission" date="2021-02" db="EMBL/GenBank/DDBJ databases">
        <title>Psilocybe cubensis genome.</title>
        <authorList>
            <person name="Mckernan K.J."/>
            <person name="Crawford S."/>
            <person name="Trippe A."/>
            <person name="Kane L.T."/>
            <person name="Mclaughlin S."/>
        </authorList>
    </citation>
    <scope>NUCLEOTIDE SEQUENCE [LARGE SCALE GENOMIC DNA]</scope>
    <source>
        <strain evidence="2">MGC-MH-2018</strain>
    </source>
</reference>
<dbReference type="AlphaFoldDB" id="A0A8H8CE15"/>
<feature type="region of interest" description="Disordered" evidence="1">
    <location>
        <begin position="1"/>
        <end position="49"/>
    </location>
</feature>
<sequence length="657" mass="74738">MPELHSTVDNSSSSTTNRDATVKRSRSSQDTNVDVLNEGREPKKMRTPANELNETSVYSANSLGGLPVEILAFEVRNSSRSRPIHLLCLPALSDLHRFRAERFMAPIVHFNTFSTYSEELRRGADSVESLQGAYWDARLSTRFNGHPVYEFGICTAEGSLAQTIEHRSPFLRQEFELIRDDPWAIINRCAGTDDMPHGVDTIPSQSSLAVQGPLSYYLLETGKKWKRECSLSVNPASWMTDKIKELNNIETHAAIYKTWDENEREDNLFLRRQSRLVAHLKSLGWEPELSLMSEDGYEDLFDIPQIYDACCNELTDTVLISMGPDLNVLMSESRVLRLQADRRVFLENRLPILSKVAKECAAQYSLYTPTPSAADLFKVQLVRDLIDDTSLEPFTSAHLDPLRVNYAQISHEWRTQMEGKLISLIKSACGTTYNFDESSVLRLATTIFSCKTCRSDHLRYPNVLAHYHGIPYEPYISAEKALDELERRSLSHHTRSTIWNDENGIYFNKDRMRAMADILEQFGFDPAVTTSEEMDAADPIFECVSCNSLIKGRCVLRWNILDEHRIAHDRQLLPGLGSVCNYELLTGEDEIVARRCIDSDNGRIKEECGATLNEHVWKEHGIAEPGDSDILISPTAMTNNQSRMWPPRKINYLVSRK</sequence>
<evidence type="ECO:0000313" key="2">
    <source>
        <dbReference type="EMBL" id="KAG5162141.1"/>
    </source>
</evidence>
<proteinExistence type="predicted"/>